<evidence type="ECO:0000256" key="1">
    <source>
        <dbReference type="ARBA" id="ARBA00006720"/>
    </source>
</evidence>
<keyword evidence="8" id="KW-1185">Reference proteome</keyword>
<keyword evidence="5" id="KW-0496">Mitochondrion</keyword>
<dbReference type="EMBL" id="JASBNA010000002">
    <property type="protein sequence ID" value="KAK7694490.1"/>
    <property type="molecule type" value="Genomic_DNA"/>
</dbReference>
<keyword evidence="4 5" id="KW-0811">Translocation</keyword>
<name>A0AAW0GTS2_9APHY</name>
<comment type="subunit">
    <text evidence="5">Heterohexamer.</text>
</comment>
<reference evidence="7 8" key="1">
    <citation type="submission" date="2022-09" db="EMBL/GenBank/DDBJ databases">
        <authorList>
            <person name="Palmer J.M."/>
        </authorList>
    </citation>
    <scope>NUCLEOTIDE SEQUENCE [LARGE SCALE GENOMIC DNA]</scope>
    <source>
        <strain evidence="7 8">DSM 7382</strain>
    </source>
</reference>
<keyword evidence="5" id="KW-1015">Disulfide bond</keyword>
<evidence type="ECO:0000259" key="6">
    <source>
        <dbReference type="Pfam" id="PF02953"/>
    </source>
</evidence>
<organism evidence="7 8">
    <name type="scientific">Cerrena zonata</name>
    <dbReference type="NCBI Taxonomy" id="2478898"/>
    <lineage>
        <taxon>Eukaryota</taxon>
        <taxon>Fungi</taxon>
        <taxon>Dikarya</taxon>
        <taxon>Basidiomycota</taxon>
        <taxon>Agaricomycotina</taxon>
        <taxon>Agaricomycetes</taxon>
        <taxon>Polyporales</taxon>
        <taxon>Cerrenaceae</taxon>
        <taxon>Cerrena</taxon>
    </lineage>
</organism>
<evidence type="ECO:0000256" key="4">
    <source>
        <dbReference type="ARBA" id="ARBA00023010"/>
    </source>
</evidence>
<evidence type="ECO:0000256" key="5">
    <source>
        <dbReference type="RuleBase" id="RU367043"/>
    </source>
</evidence>
<keyword evidence="5" id="KW-0813">Transport</keyword>
<dbReference type="GO" id="GO:0015031">
    <property type="term" value="P:protein transport"/>
    <property type="evidence" value="ECO:0007669"/>
    <property type="project" value="UniProtKB-KW"/>
</dbReference>
<comment type="domain">
    <text evidence="5">The twin CX3C motif contains 4 conserved Cys residues that form 2 disulfide bonds in the mitochondrial intermembrane space.</text>
</comment>
<keyword evidence="5" id="KW-0143">Chaperone</keyword>
<dbReference type="GO" id="GO:0005743">
    <property type="term" value="C:mitochondrial inner membrane"/>
    <property type="evidence" value="ECO:0007669"/>
    <property type="project" value="UniProtKB-SubCell"/>
</dbReference>
<comment type="function">
    <text evidence="5">Mitochondrial intermembrane chaperone that participates in the import and insertion of some multi-pass transmembrane proteins into the mitochondrial inner membrane. Also required for the transfer of beta-barrel precursors from the TOM complex to the sorting and assembly machinery (SAM complex) of the outer membrane. Acts as a chaperone-like protein that protects the hydrophobic precursors from aggregation and guide them through the mitochondrial intermembrane space.</text>
</comment>
<proteinExistence type="inferred from homology"/>
<comment type="caution">
    <text evidence="7">The sequence shown here is derived from an EMBL/GenBank/DDBJ whole genome shotgun (WGS) entry which is preliminary data.</text>
</comment>
<dbReference type="Gene3D" id="1.10.287.810">
    <property type="entry name" value="Mitochondrial import inner membrane translocase subunit tim13 like domains"/>
    <property type="match status" value="1"/>
</dbReference>
<sequence>MPSITFTEQADQDCHRHPVYRLYSLLPSSEQHLRNMSDATSGLSFDESTRKELETFMDNERAQARVHSSIHQMTSMCWDKCVTGTPSTSFSRSESSCLANCVDRFLDTSLFLVNQVERQRQQFTQSS</sequence>
<dbReference type="InterPro" id="IPR004217">
    <property type="entry name" value="Tim10-like"/>
</dbReference>
<evidence type="ECO:0000256" key="2">
    <source>
        <dbReference type="ARBA" id="ARBA00022792"/>
    </source>
</evidence>
<evidence type="ECO:0000256" key="3">
    <source>
        <dbReference type="ARBA" id="ARBA00022927"/>
    </source>
</evidence>
<protein>
    <recommendedName>
        <fullName evidence="5">Mitochondrial import inner membrane translocase subunit</fullName>
    </recommendedName>
</protein>
<comment type="similarity">
    <text evidence="1 5">Belongs to the small Tim family.</text>
</comment>
<dbReference type="SUPFAM" id="SSF144122">
    <property type="entry name" value="Tim10-like"/>
    <property type="match status" value="1"/>
</dbReference>
<dbReference type="InterPro" id="IPR035427">
    <property type="entry name" value="Tim10-like_dom_sf"/>
</dbReference>
<accession>A0AAW0GTS2</accession>
<keyword evidence="2 5" id="KW-0999">Mitochondrion inner membrane</keyword>
<dbReference type="Pfam" id="PF02953">
    <property type="entry name" value="zf-Tim10_DDP"/>
    <property type="match status" value="1"/>
</dbReference>
<dbReference type="AlphaFoldDB" id="A0AAW0GTS2"/>
<evidence type="ECO:0000313" key="8">
    <source>
        <dbReference type="Proteomes" id="UP001385951"/>
    </source>
</evidence>
<feature type="domain" description="Tim10-like" evidence="6">
    <location>
        <begin position="56"/>
        <end position="116"/>
    </location>
</feature>
<keyword evidence="2 5" id="KW-0472">Membrane</keyword>
<gene>
    <name evidence="7" type="ORF">QCA50_001676</name>
</gene>
<keyword evidence="3 5" id="KW-0653">Protein transport</keyword>
<dbReference type="Proteomes" id="UP001385951">
    <property type="component" value="Unassembled WGS sequence"/>
</dbReference>
<comment type="subcellular location">
    <subcellularLocation>
        <location evidence="5">Mitochondrion inner membrane</location>
        <topology evidence="5">Peripheral membrane protein</topology>
        <orientation evidence="5">Intermembrane side</orientation>
    </subcellularLocation>
</comment>
<evidence type="ECO:0000313" key="7">
    <source>
        <dbReference type="EMBL" id="KAK7694490.1"/>
    </source>
</evidence>